<feature type="compositionally biased region" description="Polar residues" evidence="3">
    <location>
        <begin position="303"/>
        <end position="313"/>
    </location>
</feature>
<feature type="domain" description="CCHC-type" evidence="4">
    <location>
        <begin position="849"/>
        <end position="863"/>
    </location>
</feature>
<proteinExistence type="predicted"/>
<dbReference type="PROSITE" id="PS50175">
    <property type="entry name" value="ASP_PROT_RETROV"/>
    <property type="match status" value="1"/>
</dbReference>
<dbReference type="GO" id="GO:0003676">
    <property type="term" value="F:nucleic acid binding"/>
    <property type="evidence" value="ECO:0007669"/>
    <property type="project" value="InterPro"/>
</dbReference>
<feature type="compositionally biased region" description="Basic and acidic residues" evidence="3">
    <location>
        <begin position="1685"/>
        <end position="1695"/>
    </location>
</feature>
<dbReference type="SUPFAM" id="SSF57756">
    <property type="entry name" value="Retrovirus zinc finger-like domains"/>
    <property type="match status" value="1"/>
</dbReference>
<evidence type="ECO:0000313" key="7">
    <source>
        <dbReference type="Proteomes" id="UP000570595"/>
    </source>
</evidence>
<dbReference type="PROSITE" id="PS50158">
    <property type="entry name" value="ZF_CCHC"/>
    <property type="match status" value="2"/>
</dbReference>
<dbReference type="InterPro" id="IPR001969">
    <property type="entry name" value="Aspartic_peptidase_AS"/>
</dbReference>
<dbReference type="InterPro" id="IPR021109">
    <property type="entry name" value="Peptidase_aspartic_dom_sf"/>
</dbReference>
<name>A0A7J6KXE4_PEROL</name>
<evidence type="ECO:0000256" key="2">
    <source>
        <dbReference type="PROSITE-ProRule" id="PRU00047"/>
    </source>
</evidence>
<feature type="compositionally biased region" description="Low complexity" evidence="3">
    <location>
        <begin position="100"/>
        <end position="110"/>
    </location>
</feature>
<keyword evidence="2" id="KW-0863">Zinc-finger</keyword>
<feature type="compositionally biased region" description="Polar residues" evidence="3">
    <location>
        <begin position="1233"/>
        <end position="1246"/>
    </location>
</feature>
<dbReference type="SMART" id="SM00343">
    <property type="entry name" value="ZnF_C2HC"/>
    <property type="match status" value="3"/>
</dbReference>
<gene>
    <name evidence="6" type="ORF">FOZ61_010640</name>
</gene>
<feature type="region of interest" description="Disordered" evidence="3">
    <location>
        <begin position="1"/>
        <end position="313"/>
    </location>
</feature>
<keyword evidence="2" id="KW-0862">Zinc</keyword>
<sequence length="1764" mass="192366">MVTPREQRHLELEARRRSRNDGRNNPNNEPLGNGRGNPQQPLGPDGQHVTQDGAFHSPLSVPSSEQDQLGPDGLPIPSTDAAQPSRGSNPSGLGRGGGEQQQQQQLGPDGLPIPPANAAQLSHGSTLSGLGRGGGEQQQQLGSDGLPTPPANAAQLSHGSTFSGLGHGGGEQQQQQQLGPDGRGGGEQQQLGPDGLPIPPANAAQLSHGSTLAGLGRGGGEQQQLGPDGLPIPPANAAQLSHGSTFTGLGRGGGEQQQQQLRPDGLPIPVASAAQPPHGQISSGLGHGVGEQQPQQPEADGPSPSSAYARQCANWSSRWGPDYAGRHRQQQLGPSIMAASPNMAQPTQASSSPEPYYGSHEHYQHRDPQRSPQGSPHSLYRPALHEHVDTQRSNYYTFNSQTPQFGLGDYRADVQNPNIGTGTLPGIQRHQQLYAPVGTTQQYDAQLPPTGLGSNRSHSPDYGLPPGPIYPGIRDYSRGLPPNTTFYDGSVYVEREAPPSAPTTTPSLPNPNYGYPQGHYYPQVPQPVQYQDPILGISAQPLLPPGPGLVGQIPVGTNYFVPSQRECITSDYCYACNLPKCKHPIPPKDFNHSQSVAATLKTHYRFKGSEDNRAGTTFISELYRATEGHNDLLRYQWLKLCTDKYVWQQLTDGLVPPGGCLKSYEQQLSVLLQRIRFFFDTDEHIQTTQRKLLTLRQGNYSLHSFIRKIEEFATELFHLRHPVLDYDLKWTLRNGIENAELRHQVDPHLRDDIDYRSFKAIVIQRHQRQTNDPSREDRPRRRDYSPGKTRVSFGTEPLGRQRSRERDYSYPRTRSVSVNSLDESYYSGSEDSGVIANYVAMGKDAVGMRCFRCGGRGHSSRFCTADKPRDYNNRCKICGNTNHKADRCYTKPDRRICHRCNQPGHLAHVCLSNSTKVQTKSTVALRPPTPSARVNSPTNSDSRAVKAEASSEVFMVNYEPSMKGTVSPTTVVNSSSTTLVNELASGILTAEQMLGRSTVSVIAHYPHHADTSTIGQRKLVGPISVESLDTVALFDTGADISLISYSTLLRLCPHKKVDSSNLQGVSTANGQPLQILGTVQLRIATSNASVEETFRVMVDDMAVPVLLGCPALARSRTTLTLTPQGSFITTNIPLKSVKEPISLPLEDLSLEDPIYSHYRVHHVQDLCSESGDNWYDDLAQDEWYNVHYLGLQTNSPYTTKSFCCGQGKHDDSSLGNGPSTTTNAEEPQEDLPPTNSVYTPSGTTAPLSDYNDDGKPPWDVLQREWHRDDSAKLGRITIRVPWLDQCRPPMNYRTASNRGANAVKRLTTDQRKAFEDALDSYVQRGFCAIVQDNSEADYKKQPDFTECQAAWDVLTKGSHQQQGTPELFLLSQLASQLSVDGEPLDPKALPRDQLEKVYYDYKSSPDPEDEDTTPRLGSSDSAKESANMVNGDGINLPDLTGVTTEEVGELTQLLEYAKPNDQIRGGLLEGSLLQECINVCVLRCQTTDPDLSIFGAYLRSEVSAKDLGSRATRLRRLKRICYIDDKGIIRRKDDPYRKVGTTQEDDIGSVLTLGRGVIHLGRTRYSRYFVRILAAIEHYSKGHQACDYGGQGGVAPSPTSTADYGGQEGEVVSVPPSSSDYGDQEGEVAPVPPSSSDYGGQEGEVAPVRPSSSDYSGQGGVAPTTTSEANCVNPGDPHGSQSSTTEHEDPATGEDHQVLPLWKTLRNEEFVRLGSTQGLSCKKFIDGSVTIPAGSVVFAFSKDYTGFAKLLRSAHCPAEALLQP</sequence>
<evidence type="ECO:0000259" key="5">
    <source>
        <dbReference type="PROSITE" id="PS50175"/>
    </source>
</evidence>
<feature type="region of interest" description="Disordered" evidence="3">
    <location>
        <begin position="1401"/>
        <end position="1437"/>
    </location>
</feature>
<evidence type="ECO:0000256" key="3">
    <source>
        <dbReference type="SAM" id="MobiDB-lite"/>
    </source>
</evidence>
<dbReference type="Proteomes" id="UP000570595">
    <property type="component" value="Unassembled WGS sequence"/>
</dbReference>
<organism evidence="6 7">
    <name type="scientific">Perkinsus olseni</name>
    <name type="common">Perkinsus atlanticus</name>
    <dbReference type="NCBI Taxonomy" id="32597"/>
    <lineage>
        <taxon>Eukaryota</taxon>
        <taxon>Sar</taxon>
        <taxon>Alveolata</taxon>
        <taxon>Perkinsozoa</taxon>
        <taxon>Perkinsea</taxon>
        <taxon>Perkinsida</taxon>
        <taxon>Perkinsidae</taxon>
        <taxon>Perkinsus</taxon>
    </lineage>
</organism>
<keyword evidence="2" id="KW-0479">Metal-binding</keyword>
<feature type="compositionally biased region" description="Basic and acidic residues" evidence="3">
    <location>
        <begin position="359"/>
        <end position="369"/>
    </location>
</feature>
<evidence type="ECO:0000256" key="1">
    <source>
        <dbReference type="ARBA" id="ARBA00022801"/>
    </source>
</evidence>
<evidence type="ECO:0000313" key="6">
    <source>
        <dbReference type="EMBL" id="KAF4651231.1"/>
    </source>
</evidence>
<dbReference type="Pfam" id="PF00077">
    <property type="entry name" value="RVP"/>
    <property type="match status" value="1"/>
</dbReference>
<accession>A0A7J6KXE4</accession>
<comment type="caution">
    <text evidence="6">The sequence shown here is derived from an EMBL/GenBank/DDBJ whole genome shotgun (WGS) entry which is preliminary data.</text>
</comment>
<dbReference type="Gene3D" id="4.10.60.10">
    <property type="entry name" value="Zinc finger, CCHC-type"/>
    <property type="match status" value="1"/>
</dbReference>
<feature type="domain" description="Peptidase A2" evidence="5">
    <location>
        <begin position="1030"/>
        <end position="1066"/>
    </location>
</feature>
<feature type="compositionally biased region" description="Basic and acidic residues" evidence="3">
    <location>
        <begin position="1"/>
        <end position="22"/>
    </location>
</feature>
<feature type="compositionally biased region" description="Polar residues" evidence="3">
    <location>
        <begin position="1213"/>
        <end position="1225"/>
    </location>
</feature>
<dbReference type="Gene3D" id="2.40.70.10">
    <property type="entry name" value="Acid Proteases"/>
    <property type="match status" value="1"/>
</dbReference>
<dbReference type="GO" id="GO:0008270">
    <property type="term" value="F:zinc ion binding"/>
    <property type="evidence" value="ECO:0007669"/>
    <property type="project" value="UniProtKB-KW"/>
</dbReference>
<dbReference type="SUPFAM" id="SSF50630">
    <property type="entry name" value="Acid proteases"/>
    <property type="match status" value="1"/>
</dbReference>
<feature type="compositionally biased region" description="Low complexity" evidence="3">
    <location>
        <begin position="137"/>
        <end position="146"/>
    </location>
</feature>
<dbReference type="GO" id="GO:0004190">
    <property type="term" value="F:aspartic-type endopeptidase activity"/>
    <property type="evidence" value="ECO:0007669"/>
    <property type="project" value="InterPro"/>
</dbReference>
<evidence type="ECO:0000259" key="4">
    <source>
        <dbReference type="PROSITE" id="PS50158"/>
    </source>
</evidence>
<feature type="region of interest" description="Disordered" evidence="3">
    <location>
        <begin position="765"/>
        <end position="813"/>
    </location>
</feature>
<protein>
    <submittedName>
        <fullName evidence="6">Uncharacterized protein</fullName>
    </submittedName>
</protein>
<keyword evidence="1" id="KW-0378">Hydrolase</keyword>
<feature type="region of interest" description="Disordered" evidence="3">
    <location>
        <begin position="1590"/>
        <end position="1695"/>
    </location>
</feature>
<reference evidence="6 7" key="1">
    <citation type="submission" date="2020-04" db="EMBL/GenBank/DDBJ databases">
        <title>Perkinsus olseni comparative genomics.</title>
        <authorList>
            <person name="Bogema D.R."/>
        </authorList>
    </citation>
    <scope>NUCLEOTIDE SEQUENCE [LARGE SCALE GENOMIC DNA]</scope>
    <source>
        <strain evidence="6">ATCC PRA-179</strain>
    </source>
</reference>
<feature type="compositionally biased region" description="Polar residues" evidence="3">
    <location>
        <begin position="23"/>
        <end position="40"/>
    </location>
</feature>
<dbReference type="InterPro" id="IPR018061">
    <property type="entry name" value="Retropepsins"/>
</dbReference>
<dbReference type="EMBL" id="JABAHT010000887">
    <property type="protein sequence ID" value="KAF4651231.1"/>
    <property type="molecule type" value="Genomic_DNA"/>
</dbReference>
<dbReference type="PROSITE" id="PS00141">
    <property type="entry name" value="ASP_PROTEASE"/>
    <property type="match status" value="1"/>
</dbReference>
<feature type="compositionally biased region" description="Polar residues" evidence="3">
    <location>
        <begin position="238"/>
        <end position="247"/>
    </location>
</feature>
<feature type="compositionally biased region" description="Low complexity" evidence="3">
    <location>
        <begin position="120"/>
        <end position="129"/>
    </location>
</feature>
<dbReference type="GO" id="GO:0006508">
    <property type="term" value="P:proteolysis"/>
    <property type="evidence" value="ECO:0007669"/>
    <property type="project" value="InterPro"/>
</dbReference>
<feature type="region of interest" description="Disordered" evidence="3">
    <location>
        <begin position="1208"/>
        <end position="1255"/>
    </location>
</feature>
<feature type="region of interest" description="Disordered" evidence="3">
    <location>
        <begin position="340"/>
        <end position="380"/>
    </location>
</feature>
<dbReference type="CDD" id="cd00303">
    <property type="entry name" value="retropepsin_like"/>
    <property type="match status" value="1"/>
</dbReference>
<feature type="compositionally biased region" description="Polar residues" evidence="3">
    <location>
        <begin position="342"/>
        <end position="353"/>
    </location>
</feature>
<dbReference type="InterPro" id="IPR001878">
    <property type="entry name" value="Znf_CCHC"/>
</dbReference>
<dbReference type="InterPro" id="IPR036875">
    <property type="entry name" value="Znf_CCHC_sf"/>
</dbReference>
<dbReference type="InterPro" id="IPR001995">
    <property type="entry name" value="Peptidase_A2_cat"/>
</dbReference>
<dbReference type="OrthoDB" id="6782564at2759"/>
<feature type="compositionally biased region" description="Basic and acidic residues" evidence="3">
    <location>
        <begin position="773"/>
        <end position="785"/>
    </location>
</feature>
<feature type="domain" description="CCHC-type" evidence="4">
    <location>
        <begin position="897"/>
        <end position="910"/>
    </location>
</feature>